<dbReference type="InterPro" id="IPR011990">
    <property type="entry name" value="TPR-like_helical_dom_sf"/>
</dbReference>
<dbReference type="PANTHER" id="PTHR44943:SF8">
    <property type="entry name" value="TPR REPEAT-CONTAINING PROTEIN MJ0263"/>
    <property type="match status" value="1"/>
</dbReference>
<dbReference type="Pfam" id="PF13176">
    <property type="entry name" value="TPR_7"/>
    <property type="match status" value="1"/>
</dbReference>
<dbReference type="PANTHER" id="PTHR44943">
    <property type="entry name" value="CELLULOSE SYNTHASE OPERON PROTEIN C"/>
    <property type="match status" value="1"/>
</dbReference>
<dbReference type="Pfam" id="PF00515">
    <property type="entry name" value="TPR_1"/>
    <property type="match status" value="1"/>
</dbReference>
<proteinExistence type="predicted"/>
<dbReference type="AlphaFoldDB" id="A0A3B0UN94"/>
<evidence type="ECO:0000256" key="1">
    <source>
        <dbReference type="ARBA" id="ARBA00022737"/>
    </source>
</evidence>
<reference evidence="3" key="1">
    <citation type="submission" date="2018-06" db="EMBL/GenBank/DDBJ databases">
        <authorList>
            <person name="Zhirakovskaya E."/>
        </authorList>
    </citation>
    <scope>NUCLEOTIDE SEQUENCE</scope>
</reference>
<evidence type="ECO:0008006" key="4">
    <source>
        <dbReference type="Google" id="ProtNLM"/>
    </source>
</evidence>
<dbReference type="EMBL" id="UOEU01000373">
    <property type="protein sequence ID" value="VAW32575.1"/>
    <property type="molecule type" value="Genomic_DNA"/>
</dbReference>
<dbReference type="SUPFAM" id="SSF48452">
    <property type="entry name" value="TPR-like"/>
    <property type="match status" value="1"/>
</dbReference>
<dbReference type="PROSITE" id="PS50005">
    <property type="entry name" value="TPR"/>
    <property type="match status" value="2"/>
</dbReference>
<keyword evidence="2" id="KW-0802">TPR repeat</keyword>
<dbReference type="InterPro" id="IPR019734">
    <property type="entry name" value="TPR_rpt"/>
</dbReference>
<keyword evidence="1" id="KW-0677">Repeat</keyword>
<organism evidence="3">
    <name type="scientific">hydrothermal vent metagenome</name>
    <dbReference type="NCBI Taxonomy" id="652676"/>
    <lineage>
        <taxon>unclassified sequences</taxon>
        <taxon>metagenomes</taxon>
        <taxon>ecological metagenomes</taxon>
    </lineage>
</organism>
<gene>
    <name evidence="3" type="ORF">MNBD_CHLOROFLEXI01-1037</name>
</gene>
<dbReference type="InterPro" id="IPR051685">
    <property type="entry name" value="Ycf3/AcsC/BcsC/TPR_MFPF"/>
</dbReference>
<dbReference type="SMART" id="SM00028">
    <property type="entry name" value="TPR"/>
    <property type="match status" value="3"/>
</dbReference>
<name>A0A3B0UN94_9ZZZZ</name>
<evidence type="ECO:0000313" key="3">
    <source>
        <dbReference type="EMBL" id="VAW32575.1"/>
    </source>
</evidence>
<sequence>MTSDEKITRQKAMMLFEQAHDRQRDGEFGDAIALYKQSIATYPTAEAYTFLGWTYSMMGRTEEAIAMCHQAIKADPDYGNPYNDIGAYLIDQEKWKEAISWLEKATIAPRYKTRQFPFMNLGRAYQKLGRTQTAMRHYKQALLEEPFYLPATWAMTSLLGKLN</sequence>
<dbReference type="Gene3D" id="1.25.40.10">
    <property type="entry name" value="Tetratricopeptide repeat domain"/>
    <property type="match status" value="1"/>
</dbReference>
<accession>A0A3B0UN94</accession>
<protein>
    <recommendedName>
        <fullName evidence="4">Tetratricopeptide repeat protein</fullName>
    </recommendedName>
</protein>
<evidence type="ECO:0000256" key="2">
    <source>
        <dbReference type="ARBA" id="ARBA00022803"/>
    </source>
</evidence>